<dbReference type="PANTHER" id="PTHR13169:SF3">
    <property type="entry name" value="MEMBRANE-ANCHORED UBIQUITIN-FOLD PROTEIN 3"/>
    <property type="match status" value="1"/>
</dbReference>
<dbReference type="Gene3D" id="3.10.20.90">
    <property type="entry name" value="Phosphatidylinositol 3-kinase Catalytic Subunit, Chain A, domain 1"/>
    <property type="match status" value="1"/>
</dbReference>
<dbReference type="InterPro" id="IPR029071">
    <property type="entry name" value="Ubiquitin-like_domsf"/>
</dbReference>
<proteinExistence type="predicted"/>
<protein>
    <submittedName>
        <fullName evidence="2">Membrane-anchored ubiquitin-fold protein</fullName>
    </submittedName>
</protein>
<dbReference type="SUPFAM" id="SSF54236">
    <property type="entry name" value="Ubiquitin-like"/>
    <property type="match status" value="1"/>
</dbReference>
<sequence length="109" mass="11997">MSEVYVLTPSVLQTSQMDDNRRHTNVVYLLFFFLGKTIIPKAANEVKLISSGKILENNKTVGQCKLPFGENATGAIIMHVVVQPSLAKTKAEKKVDDSPKKIVCSCSIM</sequence>
<dbReference type="InterPro" id="IPR040015">
    <property type="entry name" value="UBL3-like"/>
</dbReference>
<dbReference type="InterPro" id="IPR039540">
    <property type="entry name" value="UBL3-like_ubiquitin_dom"/>
</dbReference>
<accession>A0AAD7KTQ4</accession>
<evidence type="ECO:0000313" key="3">
    <source>
        <dbReference type="Proteomes" id="UP001163823"/>
    </source>
</evidence>
<keyword evidence="3" id="KW-1185">Reference proteome</keyword>
<organism evidence="2 3">
    <name type="scientific">Quillaja saponaria</name>
    <name type="common">Soap bark tree</name>
    <dbReference type="NCBI Taxonomy" id="32244"/>
    <lineage>
        <taxon>Eukaryota</taxon>
        <taxon>Viridiplantae</taxon>
        <taxon>Streptophyta</taxon>
        <taxon>Embryophyta</taxon>
        <taxon>Tracheophyta</taxon>
        <taxon>Spermatophyta</taxon>
        <taxon>Magnoliopsida</taxon>
        <taxon>eudicotyledons</taxon>
        <taxon>Gunneridae</taxon>
        <taxon>Pentapetalae</taxon>
        <taxon>rosids</taxon>
        <taxon>fabids</taxon>
        <taxon>Fabales</taxon>
        <taxon>Quillajaceae</taxon>
        <taxon>Quillaja</taxon>
    </lineage>
</organism>
<evidence type="ECO:0000259" key="1">
    <source>
        <dbReference type="Pfam" id="PF13881"/>
    </source>
</evidence>
<reference evidence="2" key="1">
    <citation type="journal article" date="2023" name="Science">
        <title>Elucidation of the pathway for biosynthesis of saponin adjuvants from the soapbark tree.</title>
        <authorList>
            <person name="Reed J."/>
            <person name="Orme A."/>
            <person name="El-Demerdash A."/>
            <person name="Owen C."/>
            <person name="Martin L.B.B."/>
            <person name="Misra R.C."/>
            <person name="Kikuchi S."/>
            <person name="Rejzek M."/>
            <person name="Martin A.C."/>
            <person name="Harkess A."/>
            <person name="Leebens-Mack J."/>
            <person name="Louveau T."/>
            <person name="Stephenson M.J."/>
            <person name="Osbourn A."/>
        </authorList>
    </citation>
    <scope>NUCLEOTIDE SEQUENCE</scope>
    <source>
        <strain evidence="2">S10</strain>
    </source>
</reference>
<gene>
    <name evidence="2" type="ORF">O6P43_030692</name>
</gene>
<feature type="domain" description="UBL3-like ubiquitin" evidence="1">
    <location>
        <begin position="36"/>
        <end position="107"/>
    </location>
</feature>
<evidence type="ECO:0000313" key="2">
    <source>
        <dbReference type="EMBL" id="KAJ7945667.1"/>
    </source>
</evidence>
<comment type="caution">
    <text evidence="2">The sequence shown here is derived from an EMBL/GenBank/DDBJ whole genome shotgun (WGS) entry which is preliminary data.</text>
</comment>
<dbReference type="Pfam" id="PF13881">
    <property type="entry name" value="Rad60-SLD_2"/>
    <property type="match status" value="1"/>
</dbReference>
<name>A0AAD7KTQ4_QUISA</name>
<dbReference type="AlphaFoldDB" id="A0AAD7KTQ4"/>
<dbReference type="Proteomes" id="UP001163823">
    <property type="component" value="Chromosome 13"/>
</dbReference>
<dbReference type="PANTHER" id="PTHR13169">
    <property type="entry name" value="UBIQUITIN-LIKE PROTEIN 3 HCG-1 PROTEIN"/>
    <property type="match status" value="1"/>
</dbReference>
<dbReference type="EMBL" id="JARAOO010000013">
    <property type="protein sequence ID" value="KAJ7945667.1"/>
    <property type="molecule type" value="Genomic_DNA"/>
</dbReference>